<reference evidence="1" key="1">
    <citation type="submission" date="2018-06" db="EMBL/GenBank/DDBJ databases">
        <authorList>
            <person name="Zhirakovskaya E."/>
        </authorList>
    </citation>
    <scope>NUCLEOTIDE SEQUENCE</scope>
</reference>
<evidence type="ECO:0000313" key="1">
    <source>
        <dbReference type="EMBL" id="VAW40572.1"/>
    </source>
</evidence>
<name>A0A3B0VNA7_9ZZZZ</name>
<accession>A0A3B0VNA7</accession>
<gene>
    <name evidence="1" type="ORF">MNBD_DELTA04-1331</name>
</gene>
<proteinExistence type="predicted"/>
<dbReference type="EMBL" id="UOEY01000105">
    <property type="protein sequence ID" value="VAW40572.1"/>
    <property type="molecule type" value="Genomic_DNA"/>
</dbReference>
<protein>
    <submittedName>
        <fullName evidence="1">Uncharacterized protein</fullName>
    </submittedName>
</protein>
<sequence>MSCYTYFPHKMDYRSCKNILLLLGVLLIFWFSPRPCVGAGLNLHDISVEQTLKFYRQVPHLSSEELAYGRKIVAGLGYNAQRVFRKMCLMPGINFAKCKVTWTILRGPKLSYAQVLAFEKWSSLPTVTSDLGLKALRAIQTMGYEACRSFRRYCGLPGMTPDCALKTILLLNRFDDAQNRAAQGLFAVAGMNAVQALDSLGIIARFHDHQARAAGAFAGVAGMNVGMLNDALPLIRQMSRDDAWNAGTLFLSPAMTREEAWFWLVAYFANPPAVREKQFFHSLGPERRMTLLRAFYDGGEELVWRINNLHAITDRFGFEISAAELRRYSAQQLQKRFEQLSPQIRFGFGSRFYPLLATGRKGGMIAVLRRATAADRVETARNLTSTNIYALLAQGSELYDSSFRDILAPILRQSIEKRFSGNLLEFLHAVDPGNLLVSSFIVSLAQKGKLTAFFPENNREQEQILDLVALSAFKDEDSIILFSATFMHLLEVLDQPARTFLIRKMSQHADSGSSGFTRLISVILQYYMREYPQLLSIEARSIIDRLIVRHGAVDLYKYLDTPFAQWKKDGRLGSISVFHADDDGRRSFASFLTMLLESGYRLRLSEQFTVVPLSAKIRQAAGKLIRYAQRHPAKGLPLLFNGMQRNHFCVTLVRRIDGLTISQAASVYSDEKNQELLIERFILGGTEMFAQRGHSYWRSEQITKPLNVLMKEGRLSKKDLAAKQRFLSLGSCGGVKAYTRLSEMFLGHVDILATIGTGLAAINDPYNKNLFEVIARNPSTLSWQDISRKSAFIFKGDHGRDYLQPGTLPAILHKILNEERKSQPNGILGDKSAKSAGDPMG</sequence>
<dbReference type="AlphaFoldDB" id="A0A3B0VNA7"/>
<organism evidence="1">
    <name type="scientific">hydrothermal vent metagenome</name>
    <dbReference type="NCBI Taxonomy" id="652676"/>
    <lineage>
        <taxon>unclassified sequences</taxon>
        <taxon>metagenomes</taxon>
        <taxon>ecological metagenomes</taxon>
    </lineage>
</organism>